<comment type="subcellular location">
    <subcellularLocation>
        <location evidence="1 9">Cytoplasm</location>
    </subcellularLocation>
</comment>
<dbReference type="GO" id="GO:0003677">
    <property type="term" value="F:DNA binding"/>
    <property type="evidence" value="ECO:0007669"/>
    <property type="project" value="UniProtKB-UniRule"/>
</dbReference>
<evidence type="ECO:0000256" key="5">
    <source>
        <dbReference type="ARBA" id="ARBA00022908"/>
    </source>
</evidence>
<keyword evidence="5 9" id="KW-0229">DNA integration</keyword>
<name>A0A8F9TRC5_9BACT</name>
<dbReference type="GO" id="GO:0007059">
    <property type="term" value="P:chromosome segregation"/>
    <property type="evidence" value="ECO:0007669"/>
    <property type="project" value="UniProtKB-UniRule"/>
</dbReference>
<evidence type="ECO:0000313" key="12">
    <source>
        <dbReference type="EMBL" id="QYM77774.1"/>
    </source>
</evidence>
<feature type="active site" evidence="9">
    <location>
        <position position="264"/>
    </location>
</feature>
<reference evidence="12" key="1">
    <citation type="submission" date="2021-08" db="EMBL/GenBank/DDBJ databases">
        <title>Genome of a novel bacterium of the phylum Verrucomicrobia, Oleiharenicola sp. KSB-15.</title>
        <authorList>
            <person name="Chung J.-H."/>
            <person name="Ahn J.-H."/>
            <person name="Yoon Y."/>
            <person name="Kim D.-Y."/>
            <person name="An S.-H."/>
            <person name="Park I."/>
            <person name="Yeon J."/>
        </authorList>
    </citation>
    <scope>NUCLEOTIDE SEQUENCE</scope>
    <source>
        <strain evidence="12">KSB-15</strain>
    </source>
</reference>
<sequence>MSSNASSSAPVDALPAEIAAGWWAPFETYLAQERRYSRYTLRNYRQALEDFVRWRLGEGRSDAALENVQPREVRDFVIEAQRRFDRRTLHNHVSGLRSLYKFWVRRGRVVANPFVGVPLPRLEKRLPKFLTEEQMRKLLLGPQRLLENETVDSFTAWRDRLAMELIYGGGLRVSELAGLNYGQIDFDGGVARVLGKGRKERLCPLGTVALAVLKKFRSEFAQDTGAEAPVVVTAKHERITPRAVQLLLKRYLALAELPLDLTPHKLRHSYATHLLNAGADLRLVQELLGHASLSTTQIYTHVSVARLKEIYAKAHPRA</sequence>
<keyword evidence="4 9" id="KW-0159">Chromosome partition</keyword>
<dbReference type="GO" id="GO:0006313">
    <property type="term" value="P:DNA transposition"/>
    <property type="evidence" value="ECO:0007669"/>
    <property type="project" value="UniProtKB-UniRule"/>
</dbReference>
<comment type="subunit">
    <text evidence="9">Forms a cyclic heterotetrameric complex composed of two molecules of XerC and two molecules of XerD.</text>
</comment>
<protein>
    <recommendedName>
        <fullName evidence="9">Tyrosine recombinase XerC</fullName>
    </recommendedName>
</protein>
<dbReference type="Pfam" id="PF02899">
    <property type="entry name" value="Phage_int_SAM_1"/>
    <property type="match status" value="1"/>
</dbReference>
<dbReference type="GO" id="GO:0005737">
    <property type="term" value="C:cytoplasm"/>
    <property type="evidence" value="ECO:0007669"/>
    <property type="project" value="UniProtKB-SubCell"/>
</dbReference>
<feature type="domain" description="Core-binding (CB)" evidence="11">
    <location>
        <begin position="17"/>
        <end position="104"/>
    </location>
</feature>
<dbReference type="HAMAP" id="MF_01808">
    <property type="entry name" value="Recomb_XerC_XerD"/>
    <property type="match status" value="1"/>
</dbReference>
<dbReference type="Gene3D" id="1.10.443.10">
    <property type="entry name" value="Intergrase catalytic core"/>
    <property type="match status" value="1"/>
</dbReference>
<dbReference type="InterPro" id="IPR002104">
    <property type="entry name" value="Integrase_catalytic"/>
</dbReference>
<evidence type="ECO:0000256" key="8">
    <source>
        <dbReference type="ARBA" id="ARBA00023306"/>
    </source>
</evidence>
<dbReference type="KEGG" id="ole:K0B96_10610"/>
<dbReference type="InterPro" id="IPR004107">
    <property type="entry name" value="Integrase_SAM-like_N"/>
</dbReference>
<dbReference type="InterPro" id="IPR023009">
    <property type="entry name" value="Tyrosine_recombinase_XerC/XerD"/>
</dbReference>
<keyword evidence="7 9" id="KW-0233">DNA recombination</keyword>
<keyword evidence="3 9" id="KW-0132">Cell division</keyword>
<dbReference type="InterPro" id="IPR011010">
    <property type="entry name" value="DNA_brk_join_enz"/>
</dbReference>
<feature type="active site" evidence="9">
    <location>
        <position position="290"/>
    </location>
</feature>
<evidence type="ECO:0000256" key="9">
    <source>
        <dbReference type="HAMAP-Rule" id="MF_01808"/>
    </source>
</evidence>
<evidence type="ECO:0000256" key="7">
    <source>
        <dbReference type="ARBA" id="ARBA00023172"/>
    </source>
</evidence>
<keyword evidence="6 9" id="KW-0238">DNA-binding</keyword>
<feature type="active site" evidence="9">
    <location>
        <position position="267"/>
    </location>
</feature>
<keyword evidence="8 9" id="KW-0131">Cell cycle</keyword>
<evidence type="ECO:0000256" key="6">
    <source>
        <dbReference type="ARBA" id="ARBA00023125"/>
    </source>
</evidence>
<evidence type="ECO:0000313" key="13">
    <source>
        <dbReference type="Proteomes" id="UP000825051"/>
    </source>
</evidence>
<dbReference type="PROSITE" id="PS51898">
    <property type="entry name" value="TYR_RECOMBINASE"/>
    <property type="match status" value="1"/>
</dbReference>
<evidence type="ECO:0000256" key="4">
    <source>
        <dbReference type="ARBA" id="ARBA00022829"/>
    </source>
</evidence>
<organism evidence="12 13">
    <name type="scientific">Horticoccus luteus</name>
    <dbReference type="NCBI Taxonomy" id="2862869"/>
    <lineage>
        <taxon>Bacteria</taxon>
        <taxon>Pseudomonadati</taxon>
        <taxon>Verrucomicrobiota</taxon>
        <taxon>Opitutia</taxon>
        <taxon>Opitutales</taxon>
        <taxon>Opitutaceae</taxon>
        <taxon>Horticoccus</taxon>
    </lineage>
</organism>
<dbReference type="Proteomes" id="UP000825051">
    <property type="component" value="Chromosome"/>
</dbReference>
<dbReference type="Gene3D" id="1.10.150.130">
    <property type="match status" value="1"/>
</dbReference>
<dbReference type="RefSeq" id="WP_220160878.1">
    <property type="nucleotide sequence ID" value="NZ_CP080507.1"/>
</dbReference>
<gene>
    <name evidence="9" type="primary">xerC</name>
    <name evidence="12" type="ORF">K0B96_10610</name>
</gene>
<dbReference type="AlphaFoldDB" id="A0A8F9TRC5"/>
<comment type="similarity">
    <text evidence="9">Belongs to the 'phage' integrase family. XerC subfamily.</text>
</comment>
<evidence type="ECO:0000256" key="1">
    <source>
        <dbReference type="ARBA" id="ARBA00004496"/>
    </source>
</evidence>
<dbReference type="GO" id="GO:0009037">
    <property type="term" value="F:tyrosine-based site-specific recombinase activity"/>
    <property type="evidence" value="ECO:0007669"/>
    <property type="project" value="UniProtKB-UniRule"/>
</dbReference>
<comment type="function">
    <text evidence="9">Site-specific tyrosine recombinase, which acts by catalyzing the cutting and rejoining of the recombining DNA molecules. The XerC-XerD complex is essential to convert dimers of the bacterial chromosome into monomers to permit their segregation at cell division. It also contributes to the segregational stability of plasmids.</text>
</comment>
<feature type="active site" description="O-(3'-phospho-DNA)-tyrosine intermediate" evidence="9">
    <location>
        <position position="299"/>
    </location>
</feature>
<dbReference type="PROSITE" id="PS51900">
    <property type="entry name" value="CB"/>
    <property type="match status" value="1"/>
</dbReference>
<feature type="domain" description="Tyr recombinase" evidence="10">
    <location>
        <begin position="125"/>
        <end position="312"/>
    </location>
</feature>
<dbReference type="GO" id="GO:0051301">
    <property type="term" value="P:cell division"/>
    <property type="evidence" value="ECO:0007669"/>
    <property type="project" value="UniProtKB-KW"/>
</dbReference>
<dbReference type="SUPFAM" id="SSF56349">
    <property type="entry name" value="DNA breaking-rejoining enzymes"/>
    <property type="match status" value="1"/>
</dbReference>
<evidence type="ECO:0000256" key="3">
    <source>
        <dbReference type="ARBA" id="ARBA00022618"/>
    </source>
</evidence>
<evidence type="ECO:0000259" key="10">
    <source>
        <dbReference type="PROSITE" id="PS51898"/>
    </source>
</evidence>
<dbReference type="InterPro" id="IPR010998">
    <property type="entry name" value="Integrase_recombinase_N"/>
</dbReference>
<dbReference type="PANTHER" id="PTHR30349">
    <property type="entry name" value="PHAGE INTEGRASE-RELATED"/>
    <property type="match status" value="1"/>
</dbReference>
<proteinExistence type="inferred from homology"/>
<keyword evidence="2 9" id="KW-0963">Cytoplasm</keyword>
<feature type="active site" evidence="9">
    <location>
        <position position="196"/>
    </location>
</feature>
<evidence type="ECO:0000259" key="11">
    <source>
        <dbReference type="PROSITE" id="PS51900"/>
    </source>
</evidence>
<dbReference type="PANTHER" id="PTHR30349:SF77">
    <property type="entry name" value="TYROSINE RECOMBINASE XERC"/>
    <property type="match status" value="1"/>
</dbReference>
<dbReference type="InterPro" id="IPR044068">
    <property type="entry name" value="CB"/>
</dbReference>
<keyword evidence="13" id="KW-1185">Reference proteome</keyword>
<dbReference type="InterPro" id="IPR050090">
    <property type="entry name" value="Tyrosine_recombinase_XerCD"/>
</dbReference>
<dbReference type="CDD" id="cd00798">
    <property type="entry name" value="INT_XerDC_C"/>
    <property type="match status" value="1"/>
</dbReference>
<dbReference type="InterPro" id="IPR013762">
    <property type="entry name" value="Integrase-like_cat_sf"/>
</dbReference>
<evidence type="ECO:0000256" key="2">
    <source>
        <dbReference type="ARBA" id="ARBA00022490"/>
    </source>
</evidence>
<dbReference type="Pfam" id="PF00589">
    <property type="entry name" value="Phage_integrase"/>
    <property type="match status" value="1"/>
</dbReference>
<accession>A0A8F9TRC5</accession>
<dbReference type="EMBL" id="CP080507">
    <property type="protein sequence ID" value="QYM77774.1"/>
    <property type="molecule type" value="Genomic_DNA"/>
</dbReference>
<feature type="active site" evidence="9">
    <location>
        <position position="172"/>
    </location>
</feature>